<comment type="caution">
    <text evidence="4">The sequence shown here is derived from an EMBL/GenBank/DDBJ whole genome shotgun (WGS) entry which is preliminary data.</text>
</comment>
<evidence type="ECO:0000313" key="4">
    <source>
        <dbReference type="EMBL" id="GLS19811.1"/>
    </source>
</evidence>
<gene>
    <name evidence="4" type="ORF">GCM10007874_28280</name>
</gene>
<accession>A0ABQ6CHI3</accession>
<sequence length="669" mass="72281">MDDPALPYTGLTALRAEHLALLREWRASEGRNRDTVSSFRRRVVATGAVLEQEDDRRAVQDILEYWSAQLLASSESEAFPDLDLELAPFAPGASLPEQAAPSPPAPLPPRSSPAPAQQPPSPARASRRRRTRLRRWLFWILVLAACFVMTALWLGSRYRAPLPGSDVGGDKGYDSLQSMIASNGLIVAALFGLVVLAALAFPWRASVSKRALKSAGGPETINPREQIRLSALARQWRESDYLSGYLLTGVALEEASGYRRKDPEIEELVAASEASQRRTLFIQRGFFAVSFLLILLAAAASYLIKETEASRRAAVVAMRARQHAESQTADARIRARKLSDLLNLAVQDQVDSSRRMKDLQAELDRMKALLADARNTLDAVSATPPQADHQKTAVELAATLTQALNRYDSYAPPPAPATLTAGQQLLVSTVLIDSPDETQRDNAVRQLKDGFQGTALPTTDQVRICDTMVGMLMHPSVDGLTQTGLANLLEVLAAVPPGKWARPEWIDARAGARRASAWLLNPPAEPVPPAKAGKEASPVIVKNAVDGGARLTLAAQKLFAELKHNIGLEPPPGQSVFLQFATMSPDEAAAVGKAMTVLGWRVQGTESADSAKGIDEVRYGSPEDAGTAALLVGDLRKYGLSRMKLAPMNLTIKAGTLEIWLDGGTGKDQ</sequence>
<keyword evidence="3" id="KW-0812">Transmembrane</keyword>
<reference evidence="5" key="1">
    <citation type="journal article" date="2019" name="Int. J. Syst. Evol. Microbiol.">
        <title>The Global Catalogue of Microorganisms (GCM) 10K type strain sequencing project: providing services to taxonomists for standard genome sequencing and annotation.</title>
        <authorList>
            <consortium name="The Broad Institute Genomics Platform"/>
            <consortium name="The Broad Institute Genome Sequencing Center for Infectious Disease"/>
            <person name="Wu L."/>
            <person name="Ma J."/>
        </authorList>
    </citation>
    <scope>NUCLEOTIDE SEQUENCE [LARGE SCALE GENOMIC DNA]</scope>
    <source>
        <strain evidence="5">NBRC 101365</strain>
    </source>
</reference>
<feature type="transmembrane region" description="Helical" evidence="3">
    <location>
        <begin position="176"/>
        <end position="203"/>
    </location>
</feature>
<proteinExistence type="predicted"/>
<keyword evidence="5" id="KW-1185">Reference proteome</keyword>
<evidence type="ECO:0000313" key="5">
    <source>
        <dbReference type="Proteomes" id="UP001156882"/>
    </source>
</evidence>
<dbReference type="Proteomes" id="UP001156882">
    <property type="component" value="Unassembled WGS sequence"/>
</dbReference>
<feature type="transmembrane region" description="Helical" evidence="3">
    <location>
        <begin position="136"/>
        <end position="156"/>
    </location>
</feature>
<keyword evidence="1" id="KW-0175">Coiled coil</keyword>
<evidence type="ECO:0000256" key="1">
    <source>
        <dbReference type="SAM" id="Coils"/>
    </source>
</evidence>
<feature type="region of interest" description="Disordered" evidence="2">
    <location>
        <begin position="93"/>
        <end position="127"/>
    </location>
</feature>
<name>A0ABQ6CHI3_9HYPH</name>
<feature type="transmembrane region" description="Helical" evidence="3">
    <location>
        <begin position="285"/>
        <end position="304"/>
    </location>
</feature>
<organism evidence="4 5">
    <name type="scientific">Labrys miyagiensis</name>
    <dbReference type="NCBI Taxonomy" id="346912"/>
    <lineage>
        <taxon>Bacteria</taxon>
        <taxon>Pseudomonadati</taxon>
        <taxon>Pseudomonadota</taxon>
        <taxon>Alphaproteobacteria</taxon>
        <taxon>Hyphomicrobiales</taxon>
        <taxon>Xanthobacteraceae</taxon>
        <taxon>Labrys</taxon>
    </lineage>
</organism>
<dbReference type="RefSeq" id="WP_284312840.1">
    <property type="nucleotide sequence ID" value="NZ_BSPC01000024.1"/>
</dbReference>
<protein>
    <submittedName>
        <fullName evidence="4">Uncharacterized protein</fullName>
    </submittedName>
</protein>
<dbReference type="EMBL" id="BSPC01000024">
    <property type="protein sequence ID" value="GLS19811.1"/>
    <property type="molecule type" value="Genomic_DNA"/>
</dbReference>
<evidence type="ECO:0000256" key="3">
    <source>
        <dbReference type="SAM" id="Phobius"/>
    </source>
</evidence>
<keyword evidence="3" id="KW-0472">Membrane</keyword>
<evidence type="ECO:0000256" key="2">
    <source>
        <dbReference type="SAM" id="MobiDB-lite"/>
    </source>
</evidence>
<keyword evidence="3" id="KW-1133">Transmembrane helix</keyword>
<feature type="compositionally biased region" description="Pro residues" evidence="2">
    <location>
        <begin position="101"/>
        <end position="122"/>
    </location>
</feature>
<feature type="coiled-coil region" evidence="1">
    <location>
        <begin position="356"/>
        <end position="383"/>
    </location>
</feature>